<keyword evidence="1" id="KW-1133">Transmembrane helix</keyword>
<gene>
    <name evidence="2" type="ORF">SCRG_04088</name>
</gene>
<evidence type="ECO:0000313" key="3">
    <source>
        <dbReference type="Proteomes" id="UP000008335"/>
    </source>
</evidence>
<organism evidence="2 3">
    <name type="scientific">Saccharomyces cerevisiae (strain RM11-1a)</name>
    <name type="common">Baker's yeast</name>
    <dbReference type="NCBI Taxonomy" id="285006"/>
    <lineage>
        <taxon>Eukaryota</taxon>
        <taxon>Fungi</taxon>
        <taxon>Dikarya</taxon>
        <taxon>Ascomycota</taxon>
        <taxon>Saccharomycotina</taxon>
        <taxon>Saccharomycetes</taxon>
        <taxon>Saccharomycetales</taxon>
        <taxon>Saccharomycetaceae</taxon>
        <taxon>Saccharomyces</taxon>
    </lineage>
</organism>
<keyword evidence="1" id="KW-0812">Transmembrane</keyword>
<sequence>MIVFDVSLTIIIIFSFAFNMSQSNILMLYNSPHVLVGSDARNFFSCKKWHRCFSGEVILEEKKSQSALGSRSLTCTCPLISAVQLHLERSFFSLAFFAVILLYIPG</sequence>
<feature type="transmembrane region" description="Helical" evidence="1">
    <location>
        <begin position="87"/>
        <end position="104"/>
    </location>
</feature>
<reference evidence="2" key="1">
    <citation type="submission" date="2005-03" db="EMBL/GenBank/DDBJ databases">
        <authorList>
            <person name="Giovannoni S.J."/>
            <person name="Cho J.-C."/>
            <person name="Ferriera S."/>
            <person name="Johnson J."/>
            <person name="Kravitz S."/>
            <person name="Halpern A."/>
            <person name="Remington K."/>
            <person name="Beeson K."/>
            <person name="Tran B."/>
            <person name="Rogers Y.-H."/>
            <person name="Friedman R."/>
            <person name="Venter J.C."/>
        </authorList>
    </citation>
    <scope>NUCLEOTIDE SEQUENCE</scope>
    <source>
        <strain evidence="2">RM11-1a</strain>
    </source>
</reference>
<dbReference type="AlphaFoldDB" id="B3LRE7"/>
<proteinExistence type="predicted"/>
<dbReference type="EMBL" id="CH408051">
    <property type="protein sequence ID" value="EDV13150.1"/>
    <property type="molecule type" value="Genomic_DNA"/>
</dbReference>
<accession>B3LRE7</accession>
<dbReference type="HOGENOM" id="CLU_2225268_0_0_1"/>
<feature type="transmembrane region" description="Helical" evidence="1">
    <location>
        <begin position="6"/>
        <end position="29"/>
    </location>
</feature>
<name>B3LRE7_YEAS1</name>
<reference evidence="2" key="2">
    <citation type="submission" date="2005-07" db="EMBL/GenBank/DDBJ databases">
        <title>Annotation of the Saccharomyces cerevisiae RM11-1a Genome.</title>
        <authorList>
            <consortium name="The Broad Institute Genome Sequencing Platform"/>
            <person name="Birren B."/>
            <person name="Lander E."/>
            <person name="Galagan J."/>
            <person name="Nusbaum C."/>
            <person name="Devon K."/>
            <person name="Cuomo C."/>
            <person name="Jaffe D."/>
            <person name="Butler J."/>
            <person name="Alvarez P."/>
            <person name="Gnerre S."/>
            <person name="Grabherr M."/>
            <person name="Kleber M."/>
            <person name="Mauceli E."/>
            <person name="Brockman W."/>
            <person name="MacCallum I.A."/>
            <person name="Rounsley S."/>
            <person name="Young S."/>
            <person name="LaButti K."/>
            <person name="Pushparaj V."/>
            <person name="DeCaprio D."/>
            <person name="Crawford M."/>
            <person name="Koehrsen M."/>
            <person name="Engels R."/>
            <person name="Montgomery P."/>
            <person name="Pearson M."/>
            <person name="Howarth C."/>
            <person name="Larson L."/>
            <person name="Luoma S."/>
            <person name="White J."/>
            <person name="O'Leary S."/>
            <person name="Kodira C."/>
            <person name="Zeng Q."/>
            <person name="Yandava C."/>
            <person name="Alvarado L."/>
            <person name="Pratt S."/>
            <person name="Kruglyak L."/>
        </authorList>
    </citation>
    <scope>NUCLEOTIDE SEQUENCE</scope>
    <source>
        <strain evidence="2">RM11-1a</strain>
    </source>
</reference>
<protein>
    <submittedName>
        <fullName evidence="2">Uncharacterized protein</fullName>
    </submittedName>
</protein>
<evidence type="ECO:0000256" key="1">
    <source>
        <dbReference type="SAM" id="Phobius"/>
    </source>
</evidence>
<evidence type="ECO:0000313" key="2">
    <source>
        <dbReference type="EMBL" id="EDV13150.1"/>
    </source>
</evidence>
<dbReference type="OrthoDB" id="10293472at2759"/>
<keyword evidence="1" id="KW-0472">Membrane</keyword>
<dbReference type="Proteomes" id="UP000008335">
    <property type="component" value="Unassembled WGS sequence"/>
</dbReference>
<keyword evidence="3" id="KW-1185">Reference proteome</keyword>